<evidence type="ECO:0000259" key="3">
    <source>
        <dbReference type="PROSITE" id="PS51782"/>
    </source>
</evidence>
<dbReference type="SMART" id="SM00257">
    <property type="entry name" value="LysM"/>
    <property type="match status" value="2"/>
</dbReference>
<keyword evidence="6" id="KW-1185">Reference proteome</keyword>
<dbReference type="InterPro" id="IPR018392">
    <property type="entry name" value="LysM"/>
</dbReference>
<feature type="domain" description="GH18" evidence="4">
    <location>
        <begin position="99"/>
        <end position="419"/>
    </location>
</feature>
<dbReference type="InterPro" id="IPR036779">
    <property type="entry name" value="LysM_dom_sf"/>
</dbReference>
<dbReference type="InterPro" id="IPR029070">
    <property type="entry name" value="Chitinase_insertion_sf"/>
</dbReference>
<dbReference type="Pfam" id="PF01476">
    <property type="entry name" value="LysM"/>
    <property type="match status" value="2"/>
</dbReference>
<dbReference type="InterPro" id="IPR041704">
    <property type="entry name" value="CFLE_GH18"/>
</dbReference>
<feature type="domain" description="LysM" evidence="3">
    <location>
        <begin position="48"/>
        <end position="92"/>
    </location>
</feature>
<dbReference type="Pfam" id="PF00704">
    <property type="entry name" value="Glyco_hydro_18"/>
    <property type="match status" value="1"/>
</dbReference>
<keyword evidence="2" id="KW-0326">Glycosidase</keyword>
<evidence type="ECO:0000259" key="4">
    <source>
        <dbReference type="PROSITE" id="PS51910"/>
    </source>
</evidence>
<evidence type="ECO:0000313" key="5">
    <source>
        <dbReference type="EMBL" id="MFD1608625.1"/>
    </source>
</evidence>
<protein>
    <submittedName>
        <fullName evidence="5">Glycosyl hydrolase family 18 protein</fullName>
    </submittedName>
</protein>
<dbReference type="InterPro" id="IPR001223">
    <property type="entry name" value="Glyco_hydro18_cat"/>
</dbReference>
<dbReference type="EMBL" id="JBHUDE010000120">
    <property type="protein sequence ID" value="MFD1608625.1"/>
    <property type="molecule type" value="Genomic_DNA"/>
</dbReference>
<proteinExistence type="predicted"/>
<keyword evidence="1 5" id="KW-0378">Hydrolase</keyword>
<name>A0ABW4HTZ2_9BACI</name>
<dbReference type="SUPFAM" id="SSF51445">
    <property type="entry name" value="(Trans)glycosidases"/>
    <property type="match status" value="1"/>
</dbReference>
<dbReference type="SMART" id="SM00636">
    <property type="entry name" value="Glyco_18"/>
    <property type="match status" value="1"/>
</dbReference>
<accession>A0ABW4HTZ2</accession>
<dbReference type="InterPro" id="IPR017853">
    <property type="entry name" value="GH"/>
</dbReference>
<dbReference type="RefSeq" id="WP_126430603.1">
    <property type="nucleotide sequence ID" value="NZ_JBHUDE010000120.1"/>
</dbReference>
<dbReference type="PANTHER" id="PTHR46066:SF2">
    <property type="entry name" value="CHITINASE DOMAIN-CONTAINING PROTEIN 1"/>
    <property type="match status" value="1"/>
</dbReference>
<evidence type="ECO:0000256" key="1">
    <source>
        <dbReference type="ARBA" id="ARBA00022801"/>
    </source>
</evidence>
<organism evidence="5 6">
    <name type="scientific">Oceanobacillus luteolus</name>
    <dbReference type="NCBI Taxonomy" id="1274358"/>
    <lineage>
        <taxon>Bacteria</taxon>
        <taxon>Bacillati</taxon>
        <taxon>Bacillota</taxon>
        <taxon>Bacilli</taxon>
        <taxon>Bacillales</taxon>
        <taxon>Bacillaceae</taxon>
        <taxon>Oceanobacillus</taxon>
    </lineage>
</organism>
<dbReference type="Proteomes" id="UP001597221">
    <property type="component" value="Unassembled WGS sequence"/>
</dbReference>
<dbReference type="InterPro" id="IPR011583">
    <property type="entry name" value="Chitinase_II/V-like_cat"/>
</dbReference>
<dbReference type="Gene3D" id="3.20.20.80">
    <property type="entry name" value="Glycosidases"/>
    <property type="match status" value="1"/>
</dbReference>
<evidence type="ECO:0000256" key="2">
    <source>
        <dbReference type="ARBA" id="ARBA00023295"/>
    </source>
</evidence>
<dbReference type="SUPFAM" id="SSF54106">
    <property type="entry name" value="LysM domain"/>
    <property type="match status" value="2"/>
</dbReference>
<evidence type="ECO:0000313" key="6">
    <source>
        <dbReference type="Proteomes" id="UP001597221"/>
    </source>
</evidence>
<dbReference type="PANTHER" id="PTHR46066">
    <property type="entry name" value="CHITINASE DOMAIN-CONTAINING PROTEIN 1 FAMILY MEMBER"/>
    <property type="match status" value="1"/>
</dbReference>
<sequence length="419" mass="46977">MFIHTVQPGDSLFSISGKYRTSVEQLRSVNGLEITNIVPGQALLIPLYVYTVQPGDSLTSIARKAIVPLEQLREANPTINPNVLQPGMQITIPNIAKYISSLSYYVLRSPERDRMLINNFAPYSTYISIFDYQFAPNGDITNDLNDLVAIEETWRNRVTPLATITNLVPKGFSTELAHQVLNNPISRTNLINNIHYLVTRKGYGGVNIDFERVGAQDRDLFTGFLRQLGERLSPEGYALTIAVPAKTSDNIPWLEGYDYGGIGAVVDIMFIMAYDWHYAGSGPGPVAPITEVQNTIEFAINNVQRSKIILGVPLYGYDWKIPYEPGIVASAISNQRAINTAMRHQSPIQYSEEVATPFFQYRDDQGQTHEVWFEDVRSMGEKMKLVQDYNLQGIGAWQLTLGFAAGPYIFTKFFTAKKV</sequence>
<dbReference type="PROSITE" id="PS51782">
    <property type="entry name" value="LYSM"/>
    <property type="match status" value="2"/>
</dbReference>
<dbReference type="CDD" id="cd02874">
    <property type="entry name" value="GH18_CFLE_spore_hydrolase"/>
    <property type="match status" value="1"/>
</dbReference>
<reference evidence="6" key="1">
    <citation type="journal article" date="2019" name="Int. J. Syst. Evol. Microbiol.">
        <title>The Global Catalogue of Microorganisms (GCM) 10K type strain sequencing project: providing services to taxonomists for standard genome sequencing and annotation.</title>
        <authorList>
            <consortium name="The Broad Institute Genomics Platform"/>
            <consortium name="The Broad Institute Genome Sequencing Center for Infectious Disease"/>
            <person name="Wu L."/>
            <person name="Ma J."/>
        </authorList>
    </citation>
    <scope>NUCLEOTIDE SEQUENCE [LARGE SCALE GENOMIC DNA]</scope>
    <source>
        <strain evidence="6">CGMCC 1.12376</strain>
    </source>
</reference>
<gene>
    <name evidence="5" type="ORF">ACFSBH_13415</name>
</gene>
<dbReference type="CDD" id="cd00118">
    <property type="entry name" value="LysM"/>
    <property type="match status" value="2"/>
</dbReference>
<feature type="domain" description="LysM" evidence="3">
    <location>
        <begin position="2"/>
        <end position="45"/>
    </location>
</feature>
<dbReference type="GO" id="GO:0016787">
    <property type="term" value="F:hydrolase activity"/>
    <property type="evidence" value="ECO:0007669"/>
    <property type="project" value="UniProtKB-KW"/>
</dbReference>
<dbReference type="PROSITE" id="PS51910">
    <property type="entry name" value="GH18_2"/>
    <property type="match status" value="1"/>
</dbReference>
<dbReference type="Gene3D" id="3.10.350.10">
    <property type="entry name" value="LysM domain"/>
    <property type="match status" value="2"/>
</dbReference>
<comment type="caution">
    <text evidence="5">The sequence shown here is derived from an EMBL/GenBank/DDBJ whole genome shotgun (WGS) entry which is preliminary data.</text>
</comment>
<dbReference type="Gene3D" id="3.10.50.10">
    <property type="match status" value="1"/>
</dbReference>